<feature type="compositionally biased region" description="Basic and acidic residues" evidence="1">
    <location>
        <begin position="76"/>
        <end position="102"/>
    </location>
</feature>
<proteinExistence type="predicted"/>
<evidence type="ECO:0000313" key="2">
    <source>
        <dbReference type="EMBL" id="GFS29767.1"/>
    </source>
</evidence>
<dbReference type="PANTHER" id="PTHR33223:SF10">
    <property type="entry name" value="AMINOTRANSFERASE-LIKE PLANT MOBILE DOMAIN-CONTAINING PROTEIN"/>
    <property type="match status" value="1"/>
</dbReference>
<name>A0A7J0D8M6_9ERIC</name>
<evidence type="ECO:0000256" key="1">
    <source>
        <dbReference type="SAM" id="MobiDB-lite"/>
    </source>
</evidence>
<dbReference type="AlphaFoldDB" id="A0A7J0D8M6"/>
<dbReference type="EMBL" id="BJWL01000099">
    <property type="protein sequence ID" value="GFS29767.1"/>
    <property type="molecule type" value="Genomic_DNA"/>
</dbReference>
<comment type="caution">
    <text evidence="2">The sequence shown here is derived from an EMBL/GenBank/DDBJ whole genome shotgun (WGS) entry which is preliminary data.</text>
</comment>
<sequence length="355" mass="40805">MHLLSRCLPRPNTSSHLDNNAHPMDNTSQAPNLEDLHREIHSMAEQMRVMNENNARLIQLLAMANPPPPAAPPIPDIERSHHSRRSGDHSQNHSTGREQKESDVARQALLLPDVKGAYLHQNLGVPVKVDTLVRQTEPPFTKRVLRARVSSRFKLPTQLGIYEGKTDPMDHLDSYKSLMLLQGYSDEVMCKTFSATLKGIKQKNASHLFTIHQKEMEHLKDYVKRFTQAILEVEDPSNKVVIMAMMEGLRPSSLFDSLSKNVPKTLFALQNKADKYIVAKELAEANHRRQGKDDSKRKEPDNRRSEYRDKVLMEIKHEEFVKWPRKIKTGPQKRNKNKYCESTETIAIIRRIAFN</sequence>
<protein>
    <recommendedName>
        <fullName evidence="4">Retrotransposon gag domain-containing protein</fullName>
    </recommendedName>
</protein>
<evidence type="ECO:0000313" key="3">
    <source>
        <dbReference type="Proteomes" id="UP000585474"/>
    </source>
</evidence>
<feature type="region of interest" description="Disordered" evidence="1">
    <location>
        <begin position="64"/>
        <end position="102"/>
    </location>
</feature>
<feature type="region of interest" description="Disordered" evidence="1">
    <location>
        <begin position="1"/>
        <end position="30"/>
    </location>
</feature>
<feature type="compositionally biased region" description="Pro residues" evidence="1">
    <location>
        <begin position="65"/>
        <end position="75"/>
    </location>
</feature>
<gene>
    <name evidence="2" type="ORF">Acr_00g0008310</name>
</gene>
<dbReference type="Proteomes" id="UP000585474">
    <property type="component" value="Unassembled WGS sequence"/>
</dbReference>
<dbReference type="PANTHER" id="PTHR33223">
    <property type="entry name" value="CCHC-TYPE DOMAIN-CONTAINING PROTEIN"/>
    <property type="match status" value="1"/>
</dbReference>
<evidence type="ECO:0008006" key="4">
    <source>
        <dbReference type="Google" id="ProtNLM"/>
    </source>
</evidence>
<feature type="region of interest" description="Disordered" evidence="1">
    <location>
        <begin position="284"/>
        <end position="308"/>
    </location>
</feature>
<dbReference type="OrthoDB" id="1740536at2759"/>
<organism evidence="2 3">
    <name type="scientific">Actinidia rufa</name>
    <dbReference type="NCBI Taxonomy" id="165716"/>
    <lineage>
        <taxon>Eukaryota</taxon>
        <taxon>Viridiplantae</taxon>
        <taxon>Streptophyta</taxon>
        <taxon>Embryophyta</taxon>
        <taxon>Tracheophyta</taxon>
        <taxon>Spermatophyta</taxon>
        <taxon>Magnoliopsida</taxon>
        <taxon>eudicotyledons</taxon>
        <taxon>Gunneridae</taxon>
        <taxon>Pentapetalae</taxon>
        <taxon>asterids</taxon>
        <taxon>Ericales</taxon>
        <taxon>Actinidiaceae</taxon>
        <taxon>Actinidia</taxon>
    </lineage>
</organism>
<keyword evidence="3" id="KW-1185">Reference proteome</keyword>
<reference evidence="3" key="1">
    <citation type="submission" date="2019-07" db="EMBL/GenBank/DDBJ databases">
        <title>De Novo Assembly of kiwifruit Actinidia rufa.</title>
        <authorList>
            <person name="Sugita-Konishi S."/>
            <person name="Sato K."/>
            <person name="Mori E."/>
            <person name="Abe Y."/>
            <person name="Kisaki G."/>
            <person name="Hamano K."/>
            <person name="Suezawa K."/>
            <person name="Otani M."/>
            <person name="Fukuda T."/>
            <person name="Manabe T."/>
            <person name="Gomi K."/>
            <person name="Tabuchi M."/>
            <person name="Akimitsu K."/>
            <person name="Kataoka I."/>
        </authorList>
    </citation>
    <scope>NUCLEOTIDE SEQUENCE [LARGE SCALE GENOMIC DNA]</scope>
    <source>
        <strain evidence="3">cv. Fuchu</strain>
    </source>
</reference>
<accession>A0A7J0D8M6</accession>